<dbReference type="Pfam" id="PF13563">
    <property type="entry name" value="2_5_RNA_ligase2"/>
    <property type="match status" value="1"/>
</dbReference>
<dbReference type="OrthoDB" id="793003at2"/>
<dbReference type="Proteomes" id="UP000321405">
    <property type="component" value="Unassembled WGS sequence"/>
</dbReference>
<dbReference type="SUPFAM" id="SSF55144">
    <property type="entry name" value="LigT-like"/>
    <property type="match status" value="1"/>
</dbReference>
<proteinExistence type="predicted"/>
<keyword evidence="2" id="KW-1185">Reference proteome</keyword>
<evidence type="ECO:0000313" key="1">
    <source>
        <dbReference type="EMBL" id="GEL01195.1"/>
    </source>
</evidence>
<name>A0A511BLR9_9PROT</name>
<accession>A0A511BLR9</accession>
<dbReference type="EMBL" id="BJVC01000001">
    <property type="protein sequence ID" value="GEL01195.1"/>
    <property type="molecule type" value="Genomic_DNA"/>
</dbReference>
<sequence length="171" mass="18625">MSNAPLVLTVELEPQAQKWAQDLRTAHFPPARNIVPAHVTLFHALPFDSAPQVLDHIVTNRPAPGVRIEAPFSLGGGVAFRLSCPEIAVIRSGIAALFPSASLKPQDRAPWRPHLTVQNKVSAETASTLLATLRSAPRPEESHAAALRLWRYENGPWHPLARLAFDPPVPA</sequence>
<dbReference type="Gene3D" id="3.90.1140.10">
    <property type="entry name" value="Cyclic phosphodiesterase"/>
    <property type="match status" value="1"/>
</dbReference>
<dbReference type="AlphaFoldDB" id="A0A511BLR9"/>
<evidence type="ECO:0000313" key="2">
    <source>
        <dbReference type="Proteomes" id="UP000321405"/>
    </source>
</evidence>
<gene>
    <name evidence="1" type="ORF">SSA02_03580</name>
</gene>
<protein>
    <recommendedName>
        <fullName evidence="3">2'-5' RNA ligase family protein</fullName>
    </recommendedName>
</protein>
<comment type="caution">
    <text evidence="1">The sequence shown here is derived from an EMBL/GenBank/DDBJ whole genome shotgun (WGS) entry which is preliminary data.</text>
</comment>
<organism evidence="1 2">
    <name type="scientific">Swaminathania salitolerans</name>
    <dbReference type="NCBI Taxonomy" id="182838"/>
    <lineage>
        <taxon>Bacteria</taxon>
        <taxon>Pseudomonadati</taxon>
        <taxon>Pseudomonadota</taxon>
        <taxon>Alphaproteobacteria</taxon>
        <taxon>Acetobacterales</taxon>
        <taxon>Acetobacteraceae</taxon>
        <taxon>Swaminathania</taxon>
    </lineage>
</organism>
<dbReference type="InterPro" id="IPR009097">
    <property type="entry name" value="Cyclic_Pdiesterase"/>
</dbReference>
<evidence type="ECO:0008006" key="3">
    <source>
        <dbReference type="Google" id="ProtNLM"/>
    </source>
</evidence>
<dbReference type="RefSeq" id="WP_147092191.1">
    <property type="nucleotide sequence ID" value="NZ_BJVC01000001.1"/>
</dbReference>
<reference evidence="1 2" key="1">
    <citation type="submission" date="2019-07" db="EMBL/GenBank/DDBJ databases">
        <title>Whole genome shotgun sequence of Swaminathania salitolerans NBRC 104436.</title>
        <authorList>
            <person name="Hosoyama A."/>
            <person name="Uohara A."/>
            <person name="Ohji S."/>
            <person name="Ichikawa N."/>
        </authorList>
    </citation>
    <scope>NUCLEOTIDE SEQUENCE [LARGE SCALE GENOMIC DNA]</scope>
    <source>
        <strain evidence="1 2">NBRC 104436</strain>
    </source>
</reference>